<feature type="transmembrane region" description="Helical" evidence="21">
    <location>
        <begin position="1128"/>
        <end position="1154"/>
    </location>
</feature>
<feature type="compositionally biased region" description="Polar residues" evidence="20">
    <location>
        <begin position="1715"/>
        <end position="1728"/>
    </location>
</feature>
<dbReference type="Gene3D" id="1.20.120.350">
    <property type="entry name" value="Voltage-gated potassium channels. Chain C"/>
    <property type="match status" value="4"/>
</dbReference>
<evidence type="ECO:0000256" key="16">
    <source>
        <dbReference type="ARBA" id="ARBA00069462"/>
    </source>
</evidence>
<evidence type="ECO:0000256" key="7">
    <source>
        <dbReference type="ARBA" id="ARBA00022723"/>
    </source>
</evidence>
<dbReference type="PRINTS" id="PR00167">
    <property type="entry name" value="CACHANNEL"/>
</dbReference>
<proteinExistence type="inferred from homology"/>
<feature type="domain" description="EF-hand" evidence="22">
    <location>
        <begin position="1354"/>
        <end position="1389"/>
    </location>
</feature>
<feature type="transmembrane region" description="Helical" evidence="21">
    <location>
        <begin position="809"/>
        <end position="827"/>
    </location>
</feature>
<feature type="transmembrane region" description="Helical" evidence="21">
    <location>
        <begin position="423"/>
        <end position="443"/>
    </location>
</feature>
<feature type="transmembrane region" description="Helical" evidence="21">
    <location>
        <begin position="1315"/>
        <end position="1338"/>
    </location>
</feature>
<dbReference type="GO" id="GO:0005509">
    <property type="term" value="F:calcium ion binding"/>
    <property type="evidence" value="ECO:0007669"/>
    <property type="project" value="InterPro"/>
</dbReference>
<evidence type="ECO:0000259" key="22">
    <source>
        <dbReference type="PROSITE" id="PS50222"/>
    </source>
</evidence>
<keyword evidence="2" id="KW-0813">Transport</keyword>
<evidence type="ECO:0000256" key="18">
    <source>
        <dbReference type="PIRSR" id="PIRSR602077-3"/>
    </source>
</evidence>
<feature type="transmembrane region" description="Helical" evidence="21">
    <location>
        <begin position="906"/>
        <end position="925"/>
    </location>
</feature>
<dbReference type="FunFam" id="1.10.238.10:FF:000063">
    <property type="entry name" value="Voltage-dependent N-type calcium channel subunit alpha"/>
    <property type="match status" value="1"/>
</dbReference>
<feature type="compositionally biased region" description="Acidic residues" evidence="20">
    <location>
        <begin position="1942"/>
        <end position="1952"/>
    </location>
</feature>
<feature type="transmembrane region" description="Helical" evidence="21">
    <location>
        <begin position="598"/>
        <end position="620"/>
    </location>
</feature>
<feature type="binding site" evidence="17">
    <location>
        <position position="220"/>
    </location>
    <ligand>
        <name>Ca(2+)</name>
        <dbReference type="ChEBI" id="CHEBI:29108"/>
    </ligand>
</feature>
<keyword evidence="6 21" id="KW-0812">Transmembrane</keyword>
<dbReference type="PROSITE" id="PS50222">
    <property type="entry name" value="EF_HAND_2"/>
    <property type="match status" value="1"/>
</dbReference>
<evidence type="ECO:0000256" key="21">
    <source>
        <dbReference type="SAM" id="Phobius"/>
    </source>
</evidence>
<dbReference type="FunFam" id="1.10.287.70:FF:000023">
    <property type="entry name" value="Voltage-dependent R-type calcium channel subunit alpha"/>
    <property type="match status" value="1"/>
</dbReference>
<feature type="transmembrane region" description="Helical" evidence="21">
    <location>
        <begin position="1220"/>
        <end position="1247"/>
    </location>
</feature>
<keyword evidence="5 19" id="KW-0107">Calcium channel</keyword>
<feature type="region of interest" description="Disordered" evidence="20">
    <location>
        <begin position="1679"/>
        <end position="1733"/>
    </location>
</feature>
<reference evidence="24" key="1">
    <citation type="submission" date="2025-08" db="UniProtKB">
        <authorList>
            <consortium name="RefSeq"/>
        </authorList>
    </citation>
    <scope>IDENTIFICATION</scope>
</reference>
<evidence type="ECO:0000256" key="2">
    <source>
        <dbReference type="ARBA" id="ARBA00022448"/>
    </source>
</evidence>
<dbReference type="GO" id="GO:0005891">
    <property type="term" value="C:voltage-gated calcium channel complex"/>
    <property type="evidence" value="ECO:0007669"/>
    <property type="project" value="InterPro"/>
</dbReference>
<organism evidence="23 24">
    <name type="scientific">Biomphalaria glabrata</name>
    <name type="common">Bloodfluke planorb</name>
    <name type="synonym">Freshwater snail</name>
    <dbReference type="NCBI Taxonomy" id="6526"/>
    <lineage>
        <taxon>Eukaryota</taxon>
        <taxon>Metazoa</taxon>
        <taxon>Spiralia</taxon>
        <taxon>Lophotrochozoa</taxon>
        <taxon>Mollusca</taxon>
        <taxon>Gastropoda</taxon>
        <taxon>Heterobranchia</taxon>
        <taxon>Euthyneura</taxon>
        <taxon>Panpulmonata</taxon>
        <taxon>Hygrophila</taxon>
        <taxon>Lymnaeoidea</taxon>
        <taxon>Planorbidae</taxon>
        <taxon>Biomphalaria</taxon>
    </lineage>
</organism>
<keyword evidence="9 17" id="KW-0106">Calcium</keyword>
<keyword evidence="7 17" id="KW-0479">Metal-binding</keyword>
<feature type="compositionally biased region" description="Low complexity" evidence="20">
    <location>
        <begin position="1530"/>
        <end position="1540"/>
    </location>
</feature>
<dbReference type="PANTHER" id="PTHR45628:SF7">
    <property type="entry name" value="VOLTAGE-DEPENDENT CALCIUM CHANNEL TYPE A SUBUNIT ALPHA-1"/>
    <property type="match status" value="1"/>
</dbReference>
<dbReference type="Proteomes" id="UP001165740">
    <property type="component" value="Chromosome 9"/>
</dbReference>
<dbReference type="SUPFAM" id="SSF81324">
    <property type="entry name" value="Voltage-gated potassium channels"/>
    <property type="match status" value="4"/>
</dbReference>
<evidence type="ECO:0000256" key="13">
    <source>
        <dbReference type="ARBA" id="ARBA00023136"/>
    </source>
</evidence>
<evidence type="ECO:0000256" key="19">
    <source>
        <dbReference type="RuleBase" id="RU003808"/>
    </source>
</evidence>
<dbReference type="Gene3D" id="1.10.287.70">
    <property type="match status" value="4"/>
</dbReference>
<keyword evidence="8" id="KW-0677">Repeat</keyword>
<dbReference type="Pfam" id="PF16905">
    <property type="entry name" value="GPHH"/>
    <property type="match status" value="1"/>
</dbReference>
<feature type="binding site" evidence="17">
    <location>
        <position position="988"/>
    </location>
    <ligand>
        <name>Ca(2+)</name>
        <dbReference type="ChEBI" id="CHEBI:29108"/>
    </ligand>
</feature>
<dbReference type="GO" id="GO:0007268">
    <property type="term" value="P:chemical synaptic transmission"/>
    <property type="evidence" value="ECO:0007669"/>
    <property type="project" value="TreeGrafter"/>
</dbReference>
<dbReference type="GO" id="GO:0045202">
    <property type="term" value="C:synapse"/>
    <property type="evidence" value="ECO:0007669"/>
    <property type="project" value="GOC"/>
</dbReference>
<feature type="compositionally biased region" description="Low complexity" evidence="20">
    <location>
        <begin position="1777"/>
        <end position="1788"/>
    </location>
</feature>
<feature type="compositionally biased region" description="Polar residues" evidence="20">
    <location>
        <begin position="1889"/>
        <end position="1898"/>
    </location>
</feature>
<feature type="transmembrane region" description="Helical" evidence="21">
    <location>
        <begin position="393"/>
        <end position="411"/>
    </location>
</feature>
<evidence type="ECO:0000313" key="23">
    <source>
        <dbReference type="Proteomes" id="UP001165740"/>
    </source>
</evidence>
<evidence type="ECO:0000256" key="3">
    <source>
        <dbReference type="ARBA" id="ARBA00022553"/>
    </source>
</evidence>
<feature type="transmembrane region" description="Helical" evidence="21">
    <location>
        <begin position="118"/>
        <end position="137"/>
    </location>
</feature>
<sequence>MANCIVLALDEQLANKDKTWLGLRLEGTEVYFLGIFCVEAFLKIIALGFCLHKGSYLRNIWNIMDFVVVVTGWIDYFLDSLDEPIIRALRVLRPLKLVYGIESLQVVMKSIIRAMAPLLQVCLLVLFTILIFAIIGLEFYNGIFHNACFKLGVLSFTEENIDLGDESEIRPCSPDSSSGFQCQANISNCSAGWEGPNNGITNFDNIGFAMLTVFQCITKEGWTDVMYYANDALGGSYNFLYFVPLVIIGSFFMLNLVLGVLSGEFARVRERVENRRAFFKLRRQQEIERELDGYFDWICAAEEIILNEDKVPQEEKIKIFKARKSALARKLQKLRAEGNGEQVDSDFSVVISPDVTYNGKNAKKRKSSSKRTAFWQAEKKLRFLLRHMIKSQGFYWTVIVLVFLNTITVASEHYNQPYWYSQFLYYSEFVFLGIFMLEMFIKMYALGFKIYFRSAFNKFDCIVIFGSTFEVIWSEFKKGSSFGISVLRALRLLRIFKVTRYWSSLRNLVVSLLSSIKSILSLLFLLFLFIVIFSLLGMQLFGGNMNFDDGRPSSNFDTFPIALLTVFQILTGADWNEVMYNGINAQGGVEGQGMFYSIYFVVLTLFGSYTLLNVFLAIAVDNLANAQELTAAEEAQEKKEADRREEIEQQLAAAAASDDNNSAANLEQNRVDINLAQDKVDTKLANVDTLAKRAKNQNEPGVLAKASVRFNKAINIFSGKPIILTEIKPPNGDNQTGGFNEPRPMSPYSSMFIFGPTNLFRRFCHFIINLRYFDLFIMIVICASSVTLAAEDPVREDSYRNSILNYFDYIFTGVFTVELILKVIDLGVMLHPGSYMRDLWNILDATVVVCALVAFIFSDSAGKNLNTIKSLRVLRVLRPLKTIKRVPKLKAVFDCVVNSLKNVSNILVVYLLFQFIFAAIAVQLFKGTFFYCTDETKLTRDDCQGQFLDYSEGYDNPLIKDREWLQQDFCYDNILLSMLALFTVTTGDGWPDILKNSMASTYEDQGPQPGFRLEMSIFYIIFFIIFPFFFVNIFVALIIITFQEQGENELIDQDLDKNQKQCIDFAINAKPQSRFIPSNKHSIKYKIWQLVQSSKFDYVMMGLIVLNTVVLMMKYYGQSDNFKSILSYLNAGFTAVFTIECILKLIGIGIRNYFRDPWNAFDFITVLGSIIDVILTSVNSKQFSFGFFRLFRAARLVKLLRQGYTIRLLLWTFFQSFKALPYVCLLILMLFFIYAIVGMQIFGTLLLDPSSEINRHNHFRDFFSALLLLFRSCTGESWNQIMLSGLSGKPCDPESLRPNDPPEQALSGCGTDLSYIYFVSFVFLSTFLMLNLFIAVIMDNFDYLTRDSSILGSHHLDEFVRVWSMYDPQASGRILYTEMYEMLRTMEPPVGFGKKCPYKLAYRKLIRMNMPVDENGTVHFTTTLFALIRECLNIKMGPALTMDKNDEELRKTLRKLWPVQSKKMMNLLMPPTDEVKEGKMSVGKIYAGLLIADNWKAFKSNGRVSNVTQPVSQAKRPSLFQRLLSRRKSSSAQSTKSITSDHSIDAGQSIDKSRLSRSPSFNVLKRNSSQRSTAQDNMTVSYVQAHYSPAYGGYLNDSFEHDDFNNNSSRDNQAKLYPSQRGLDFSSGLRPEHASVIVGRAEYGRPPLGASSPFSSPRVSPIPLLQYDQDIFKRYGLHEDSTSSSSPVFQARSRQNLRQIKSQPRVKNLRDSGFYGSTSVETPRSQSPDLAASPPLVSRSAVFRQRSQSPILSTIAVNPPMAKRPHRRLPAPPSPISSSGSGTTSSSSKPLNIMPFVPGYRSAASKDSTHASTSKRPREDNLPGHKVPYTHANKPATPSHSGTSAKQSERKHRVLPSPYRTSGHSLEPEQRGRSAKNIQSLTKPAARPSSDTQRQSISQHRDIPLTARQADGRVVQLRARGLPQHKKAKYEIRSDSQTALQDDSDEDDDDWC</sequence>
<feature type="transmembrane region" description="Helical" evidence="21">
    <location>
        <begin position="1160"/>
        <end position="1178"/>
    </location>
</feature>
<dbReference type="InterPro" id="IPR014873">
    <property type="entry name" value="VDCC_a1su_IQ"/>
</dbReference>
<dbReference type="FunFam" id="1.10.287.70:FF:000007">
    <property type="entry name" value="Voltage-dependent L-type calcium channel subunit alpha"/>
    <property type="match status" value="1"/>
</dbReference>
<keyword evidence="23" id="KW-1185">Reference proteome</keyword>
<dbReference type="InterPro" id="IPR027359">
    <property type="entry name" value="Volt_channel_dom_sf"/>
</dbReference>
<dbReference type="InterPro" id="IPR002077">
    <property type="entry name" value="VDCCAlpha1"/>
</dbReference>
<feature type="transmembrane region" description="Helical" evidence="21">
    <location>
        <begin position="508"/>
        <end position="536"/>
    </location>
</feature>
<keyword evidence="13 21" id="KW-0472">Membrane</keyword>
<gene>
    <name evidence="24" type="primary">LOC106051036</name>
</gene>
<dbReference type="OMA" id="MSITIPM"/>
<feature type="compositionally biased region" description="Polar residues" evidence="20">
    <location>
        <begin position="1556"/>
        <end position="1577"/>
    </location>
</feature>
<feature type="transmembrane region" description="Helical" evidence="21">
    <location>
        <begin position="770"/>
        <end position="789"/>
    </location>
</feature>
<evidence type="ECO:0000256" key="20">
    <source>
        <dbReference type="SAM" id="MobiDB-lite"/>
    </source>
</evidence>
<keyword evidence="4 19" id="KW-0109">Calcium transport</keyword>
<feature type="transmembrane region" description="Helical" evidence="21">
    <location>
        <begin position="30"/>
        <end position="51"/>
    </location>
</feature>
<evidence type="ECO:0000256" key="10">
    <source>
        <dbReference type="ARBA" id="ARBA00022882"/>
    </source>
</evidence>
<evidence type="ECO:0000256" key="11">
    <source>
        <dbReference type="ARBA" id="ARBA00022989"/>
    </source>
</evidence>
<dbReference type="FunFam" id="1.20.120.350:FF:000001">
    <property type="entry name" value="Voltage-dependent L-type calcium channel subunit alpha"/>
    <property type="match status" value="1"/>
</dbReference>
<dbReference type="OrthoDB" id="416585at2759"/>
<dbReference type="InterPro" id="IPR050599">
    <property type="entry name" value="VDCC_alpha-1_subunit"/>
</dbReference>
<dbReference type="PANTHER" id="PTHR45628">
    <property type="entry name" value="VOLTAGE-DEPENDENT CALCIUM CHANNEL TYPE A SUBUNIT ALPHA-1"/>
    <property type="match status" value="1"/>
</dbReference>
<dbReference type="FunFam" id="1.10.287.70:FF:000059">
    <property type="entry name" value="Voltage-dependent N-type calcium channel subunit alpha"/>
    <property type="match status" value="1"/>
</dbReference>
<dbReference type="Pfam" id="PF08763">
    <property type="entry name" value="Ca_chan_IQ"/>
    <property type="match status" value="1"/>
</dbReference>
<evidence type="ECO:0000256" key="9">
    <source>
        <dbReference type="ARBA" id="ARBA00022837"/>
    </source>
</evidence>
<evidence type="ECO:0000313" key="24">
    <source>
        <dbReference type="RefSeq" id="XP_055898066.1"/>
    </source>
</evidence>
<dbReference type="Gene3D" id="6.10.250.2500">
    <property type="match status" value="1"/>
</dbReference>
<dbReference type="RefSeq" id="XP_055898066.1">
    <property type="nucleotide sequence ID" value="XM_056042091.1"/>
</dbReference>
<dbReference type="GO" id="GO:0008331">
    <property type="term" value="F:high voltage-gated calcium channel activity"/>
    <property type="evidence" value="ECO:0007669"/>
    <property type="project" value="TreeGrafter"/>
</dbReference>
<dbReference type="FunFam" id="1.20.120.350:FF:000013">
    <property type="entry name" value="Voltage-dependent N-type calcium channel subunit alpha"/>
    <property type="match status" value="1"/>
</dbReference>
<dbReference type="SMART" id="SM01062">
    <property type="entry name" value="Ca_chan_IQ"/>
    <property type="match status" value="1"/>
</dbReference>
<dbReference type="GO" id="GO:0098703">
    <property type="term" value="P:calcium ion import across plasma membrane"/>
    <property type="evidence" value="ECO:0007669"/>
    <property type="project" value="TreeGrafter"/>
</dbReference>
<feature type="region of interest" description="Disordered" evidence="20">
    <location>
        <begin position="1524"/>
        <end position="1577"/>
    </location>
</feature>
<feature type="compositionally biased region" description="Polar residues" evidence="20">
    <location>
        <begin position="1836"/>
        <end position="1846"/>
    </location>
</feature>
<evidence type="ECO:0000256" key="1">
    <source>
        <dbReference type="ARBA" id="ARBA00004141"/>
    </source>
</evidence>
<feature type="transmembrane region" description="Helical" evidence="21">
    <location>
        <begin position="239"/>
        <end position="261"/>
    </location>
</feature>
<evidence type="ECO:0000256" key="12">
    <source>
        <dbReference type="ARBA" id="ARBA00023065"/>
    </source>
</evidence>
<feature type="region of interest" description="Disordered" evidence="20">
    <location>
        <begin position="1751"/>
        <end position="1952"/>
    </location>
</feature>
<evidence type="ECO:0000256" key="6">
    <source>
        <dbReference type="ARBA" id="ARBA00022692"/>
    </source>
</evidence>
<dbReference type="InterPro" id="IPR031649">
    <property type="entry name" value="GPHH_dom"/>
</dbReference>
<keyword evidence="12" id="KW-0406">Ion transport</keyword>
<dbReference type="InterPro" id="IPR005821">
    <property type="entry name" value="Ion_trans_dom"/>
</dbReference>
<name>A0A9W3BF49_BIOGL</name>
<feature type="transmembrane region" description="Helical" evidence="21">
    <location>
        <begin position="839"/>
        <end position="857"/>
    </location>
</feature>
<evidence type="ECO:0000256" key="14">
    <source>
        <dbReference type="ARBA" id="ARBA00023180"/>
    </source>
</evidence>
<keyword evidence="14 18" id="KW-0325">Glycoprotein</keyword>
<dbReference type="Pfam" id="PF00520">
    <property type="entry name" value="Ion_trans"/>
    <property type="match status" value="4"/>
</dbReference>
<accession>A0A9W3BF49</accession>
<feature type="compositionally biased region" description="Polar residues" evidence="20">
    <location>
        <begin position="1682"/>
        <end position="1702"/>
    </location>
</feature>
<dbReference type="FunFam" id="1.20.120.350:FF:000011">
    <property type="entry name" value="Voltage-dependent N-type calcium channel subunit alpha"/>
    <property type="match status" value="1"/>
</dbReference>
<keyword evidence="11 21" id="KW-1133">Transmembrane helix</keyword>
<evidence type="ECO:0000256" key="4">
    <source>
        <dbReference type="ARBA" id="ARBA00022568"/>
    </source>
</evidence>
<keyword evidence="10 19" id="KW-0851">Voltage-gated channel</keyword>
<evidence type="ECO:0000256" key="5">
    <source>
        <dbReference type="ARBA" id="ARBA00022673"/>
    </source>
</evidence>
<feature type="transmembrane region" description="Helical" evidence="21">
    <location>
        <begin position="1098"/>
        <end position="1116"/>
    </location>
</feature>
<protein>
    <recommendedName>
        <fullName evidence="16">Voltage-dependent calcium channel type A subunit alpha-1</fullName>
    </recommendedName>
</protein>
<dbReference type="Gene3D" id="1.10.238.10">
    <property type="entry name" value="EF-hand"/>
    <property type="match status" value="1"/>
</dbReference>
<feature type="glycosylation site" description="N-linked (GlcNAc...) asparagine" evidence="18">
    <location>
        <position position="185"/>
    </location>
</feature>
<feature type="region of interest" description="Disordered" evidence="20">
    <location>
        <begin position="634"/>
        <end position="660"/>
    </location>
</feature>
<comment type="subcellular location">
    <subcellularLocation>
        <location evidence="1 19">Membrane</location>
        <topology evidence="1 19">Multi-pass membrane protein</topology>
    </subcellularLocation>
</comment>
<feature type="transmembrane region" description="Helical" evidence="21">
    <location>
        <begin position="1017"/>
        <end position="1042"/>
    </location>
</feature>
<dbReference type="GeneID" id="106051036"/>
<keyword evidence="3" id="KW-0597">Phosphoprotein</keyword>
<evidence type="ECO:0000256" key="8">
    <source>
        <dbReference type="ARBA" id="ARBA00022737"/>
    </source>
</evidence>
<evidence type="ECO:0000256" key="15">
    <source>
        <dbReference type="ARBA" id="ARBA00023303"/>
    </source>
</evidence>
<dbReference type="InterPro" id="IPR002048">
    <property type="entry name" value="EF_hand_dom"/>
</dbReference>
<feature type="compositionally biased region" description="Basic and acidic residues" evidence="20">
    <location>
        <begin position="635"/>
        <end position="647"/>
    </location>
</feature>
<keyword evidence="15" id="KW-0407">Ion channel</keyword>
<comment type="similarity">
    <text evidence="19">Belongs to the calcium channel alpha-1 subunit (TC 1.A.1.11) family.</text>
</comment>
<evidence type="ECO:0000256" key="17">
    <source>
        <dbReference type="PIRSR" id="PIRSR602077-1"/>
    </source>
</evidence>